<reference evidence="1 2" key="1">
    <citation type="submission" date="2017-02" db="EMBL/GenBank/DDBJ databases">
        <authorList>
            <person name="Peterson S.W."/>
        </authorList>
    </citation>
    <scope>NUCLEOTIDE SEQUENCE [LARGE SCALE GENOMIC DNA]</scope>
    <source>
        <strain evidence="1 2">DSM 24412</strain>
    </source>
</reference>
<dbReference type="OrthoDB" id="1120098at2"/>
<dbReference type="EMBL" id="FUYV01000003">
    <property type="protein sequence ID" value="SKB59937.1"/>
    <property type="molecule type" value="Genomic_DNA"/>
</dbReference>
<name>A0A1T5CKF6_9BACT</name>
<sequence length="116" mass="13386">MENVNGFWRFNEEFDYGRKVGEVRLFQDGEDISGILVFKEWDENEEFIMVRCHLEGSLKGNKLEFKDLKTKLLLGKEGDEYLPESREGVINELGQIVGSTIDAEGVSGIFVMERYK</sequence>
<evidence type="ECO:0000313" key="2">
    <source>
        <dbReference type="Proteomes" id="UP000191055"/>
    </source>
</evidence>
<dbReference type="KEGG" id="asx:CDL62_12490"/>
<evidence type="ECO:0008006" key="3">
    <source>
        <dbReference type="Google" id="ProtNLM"/>
    </source>
</evidence>
<accession>A0A1T5CKF6</accession>
<proteinExistence type="predicted"/>
<evidence type="ECO:0000313" key="1">
    <source>
        <dbReference type="EMBL" id="SKB59937.1"/>
    </source>
</evidence>
<dbReference type="STRING" id="889453.SAMN03080601_00854"/>
<protein>
    <recommendedName>
        <fullName evidence="3">Lipocalin-like domain-containing protein</fullName>
    </recommendedName>
</protein>
<gene>
    <name evidence="1" type="ORF">SAMN03080601_00854</name>
</gene>
<keyword evidence="2" id="KW-1185">Reference proteome</keyword>
<organism evidence="1 2">
    <name type="scientific">Alkalitalea saponilacus</name>
    <dbReference type="NCBI Taxonomy" id="889453"/>
    <lineage>
        <taxon>Bacteria</taxon>
        <taxon>Pseudomonadati</taxon>
        <taxon>Bacteroidota</taxon>
        <taxon>Bacteroidia</taxon>
        <taxon>Marinilabiliales</taxon>
        <taxon>Marinilabiliaceae</taxon>
        <taxon>Alkalitalea</taxon>
    </lineage>
</organism>
<dbReference type="RefSeq" id="WP_079556637.1">
    <property type="nucleotide sequence ID" value="NZ_CP021904.1"/>
</dbReference>
<dbReference type="AlphaFoldDB" id="A0A1T5CKF6"/>
<dbReference type="Proteomes" id="UP000191055">
    <property type="component" value="Unassembled WGS sequence"/>
</dbReference>